<proteinExistence type="predicted"/>
<dbReference type="AlphaFoldDB" id="A0A1D9FTZ4"/>
<evidence type="ECO:0000313" key="2">
    <source>
        <dbReference type="EMBL" id="AOY78832.1"/>
    </source>
</evidence>
<dbReference type="Proteomes" id="UP000176944">
    <property type="component" value="Chromosome"/>
</dbReference>
<protein>
    <submittedName>
        <fullName evidence="2">Uncharacterized protein</fullName>
    </submittedName>
</protein>
<accession>A0A1D9FTZ4</accession>
<evidence type="ECO:0000256" key="1">
    <source>
        <dbReference type="SAM" id="MobiDB-lite"/>
    </source>
</evidence>
<feature type="region of interest" description="Disordered" evidence="1">
    <location>
        <begin position="23"/>
        <end position="44"/>
    </location>
</feature>
<name>A0A1D9FTZ4_MOOP1</name>
<sequence>MQQGNRGGSAVLGRQRMGLCADAGSAHKPMRHSRSAVVPPTRAWDQDGNREKILFTSGAT</sequence>
<organism evidence="2 3">
    <name type="scientific">Moorena producens (strain JHB)</name>
    <dbReference type="NCBI Taxonomy" id="1454205"/>
    <lineage>
        <taxon>Bacteria</taxon>
        <taxon>Bacillati</taxon>
        <taxon>Cyanobacteriota</taxon>
        <taxon>Cyanophyceae</taxon>
        <taxon>Coleofasciculales</taxon>
        <taxon>Coleofasciculaceae</taxon>
        <taxon>Moorena</taxon>
    </lineage>
</organism>
<dbReference type="EMBL" id="CP017708">
    <property type="protein sequence ID" value="AOY78832.1"/>
    <property type="molecule type" value="Genomic_DNA"/>
</dbReference>
<reference evidence="3" key="1">
    <citation type="submission" date="2016-10" db="EMBL/GenBank/DDBJ databases">
        <title>Comparative genomics uncovers the prolific and rare metabolic potential of the cyanobacterial genus Moorea.</title>
        <authorList>
            <person name="Leao T."/>
            <person name="Castelao G."/>
            <person name="Korobeynikov A."/>
            <person name="Monroe E.A."/>
            <person name="Podell S."/>
            <person name="Glukhov E."/>
            <person name="Allen E."/>
            <person name="Gerwick W.H."/>
            <person name="Gerwick L."/>
        </authorList>
    </citation>
    <scope>NUCLEOTIDE SEQUENCE [LARGE SCALE GENOMIC DNA]</scope>
    <source>
        <strain evidence="3">JHB</strain>
    </source>
</reference>
<evidence type="ECO:0000313" key="3">
    <source>
        <dbReference type="Proteomes" id="UP000176944"/>
    </source>
</evidence>
<gene>
    <name evidence="2" type="ORF">BJP36_01880</name>
</gene>